<dbReference type="SUPFAM" id="SSF51735">
    <property type="entry name" value="NAD(P)-binding Rossmann-fold domains"/>
    <property type="match status" value="1"/>
</dbReference>
<evidence type="ECO:0000259" key="3">
    <source>
        <dbReference type="Pfam" id="PF09130"/>
    </source>
</evidence>
<evidence type="ECO:0000256" key="1">
    <source>
        <dbReference type="ARBA" id="ARBA00007598"/>
    </source>
</evidence>
<dbReference type="InterPro" id="IPR036291">
    <property type="entry name" value="NAD(P)-bd_dom_sf"/>
</dbReference>
<dbReference type="Pfam" id="PF09130">
    <property type="entry name" value="DUF1932"/>
    <property type="match status" value="1"/>
</dbReference>
<organism evidence="4 5">
    <name type="scientific">Crucibulum laeve</name>
    <dbReference type="NCBI Taxonomy" id="68775"/>
    <lineage>
        <taxon>Eukaryota</taxon>
        <taxon>Fungi</taxon>
        <taxon>Dikarya</taxon>
        <taxon>Basidiomycota</taxon>
        <taxon>Agaricomycotina</taxon>
        <taxon>Agaricomycetes</taxon>
        <taxon>Agaricomycetidae</taxon>
        <taxon>Agaricales</taxon>
        <taxon>Agaricineae</taxon>
        <taxon>Nidulariaceae</taxon>
        <taxon>Crucibulum</taxon>
    </lineage>
</organism>
<dbReference type="InterPro" id="IPR051265">
    <property type="entry name" value="HIBADH-related_NP60_sf"/>
</dbReference>
<sequence length="294" mass="31101">MVTVAVIAPGAMGSAVAGRLIQSGCSVLTILEGRSDETRKRAKEVGMVDASITAIAEQADLVLSIIPPRDAYSFAKKFADALATVSRFNKEVVFADCNAVNPNTVKKIATLFDNISAGFVDGCIIGGPPTSDGYNPTFYISGDHQAGLDSFGGLEKYGLKIKVLSGEGVGTGDASALKMSYAGISKGITGLFTTMILAAHSSSSATSEALLHELRASQPALLERITRTVPPMLPKAYRWVGEMQEIAAFVGNGEGEIYEGIAKTYERIERGLQDDSNGDVKALKDFVNLARKQL</sequence>
<protein>
    <submittedName>
        <fullName evidence="4">6-phosphogluconate dehydrogenase C-terminal domain-like protein</fullName>
    </submittedName>
</protein>
<dbReference type="InterPro" id="IPR015814">
    <property type="entry name" value="Pgluconate_DH_NAD-bd_C"/>
</dbReference>
<dbReference type="Pfam" id="PF03446">
    <property type="entry name" value="NAD_binding_2"/>
    <property type="match status" value="1"/>
</dbReference>
<dbReference type="InterPro" id="IPR013328">
    <property type="entry name" value="6PGD_dom2"/>
</dbReference>
<keyword evidence="5" id="KW-1185">Reference proteome</keyword>
<dbReference type="PANTHER" id="PTHR43580:SF2">
    <property type="entry name" value="CYTOKINE-LIKE NUCLEAR FACTOR N-PAC"/>
    <property type="match status" value="1"/>
</dbReference>
<dbReference type="Gene3D" id="1.10.1040.10">
    <property type="entry name" value="N-(1-d-carboxylethyl)-l-norvaline Dehydrogenase, domain 2"/>
    <property type="match status" value="1"/>
</dbReference>
<dbReference type="OrthoDB" id="9988102at2759"/>
<dbReference type="InterPro" id="IPR008927">
    <property type="entry name" value="6-PGluconate_DH-like_C_sf"/>
</dbReference>
<dbReference type="PANTHER" id="PTHR43580">
    <property type="entry name" value="OXIDOREDUCTASE GLYR1-RELATED"/>
    <property type="match status" value="1"/>
</dbReference>
<evidence type="ECO:0000259" key="2">
    <source>
        <dbReference type="Pfam" id="PF03446"/>
    </source>
</evidence>
<dbReference type="STRING" id="68775.A0A5C3MIJ8"/>
<feature type="domain" description="Phosphogluconate dehydrogenase NAD-binding putative C-terminal" evidence="3">
    <location>
        <begin position="207"/>
        <end position="268"/>
    </location>
</feature>
<gene>
    <name evidence="4" type="ORF">BDQ12DRAFT_620640</name>
</gene>
<feature type="domain" description="6-phosphogluconate dehydrogenase NADP-binding" evidence="2">
    <location>
        <begin position="4"/>
        <end position="146"/>
    </location>
</feature>
<evidence type="ECO:0000313" key="4">
    <source>
        <dbReference type="EMBL" id="TFK44493.1"/>
    </source>
</evidence>
<dbReference type="Proteomes" id="UP000308652">
    <property type="component" value="Unassembled WGS sequence"/>
</dbReference>
<dbReference type="AlphaFoldDB" id="A0A5C3MIJ8"/>
<evidence type="ECO:0000313" key="5">
    <source>
        <dbReference type="Proteomes" id="UP000308652"/>
    </source>
</evidence>
<name>A0A5C3MIJ8_9AGAR</name>
<reference evidence="4 5" key="1">
    <citation type="journal article" date="2019" name="Nat. Ecol. Evol.">
        <title>Megaphylogeny resolves global patterns of mushroom evolution.</title>
        <authorList>
            <person name="Varga T."/>
            <person name="Krizsan K."/>
            <person name="Foldi C."/>
            <person name="Dima B."/>
            <person name="Sanchez-Garcia M."/>
            <person name="Sanchez-Ramirez S."/>
            <person name="Szollosi G.J."/>
            <person name="Szarkandi J.G."/>
            <person name="Papp V."/>
            <person name="Albert L."/>
            <person name="Andreopoulos W."/>
            <person name="Angelini C."/>
            <person name="Antonin V."/>
            <person name="Barry K.W."/>
            <person name="Bougher N.L."/>
            <person name="Buchanan P."/>
            <person name="Buyck B."/>
            <person name="Bense V."/>
            <person name="Catcheside P."/>
            <person name="Chovatia M."/>
            <person name="Cooper J."/>
            <person name="Damon W."/>
            <person name="Desjardin D."/>
            <person name="Finy P."/>
            <person name="Geml J."/>
            <person name="Haridas S."/>
            <person name="Hughes K."/>
            <person name="Justo A."/>
            <person name="Karasinski D."/>
            <person name="Kautmanova I."/>
            <person name="Kiss B."/>
            <person name="Kocsube S."/>
            <person name="Kotiranta H."/>
            <person name="LaButti K.M."/>
            <person name="Lechner B.E."/>
            <person name="Liimatainen K."/>
            <person name="Lipzen A."/>
            <person name="Lukacs Z."/>
            <person name="Mihaltcheva S."/>
            <person name="Morgado L.N."/>
            <person name="Niskanen T."/>
            <person name="Noordeloos M.E."/>
            <person name="Ohm R.A."/>
            <person name="Ortiz-Santana B."/>
            <person name="Ovrebo C."/>
            <person name="Racz N."/>
            <person name="Riley R."/>
            <person name="Savchenko A."/>
            <person name="Shiryaev A."/>
            <person name="Soop K."/>
            <person name="Spirin V."/>
            <person name="Szebenyi C."/>
            <person name="Tomsovsky M."/>
            <person name="Tulloss R.E."/>
            <person name="Uehling J."/>
            <person name="Grigoriev I.V."/>
            <person name="Vagvolgyi C."/>
            <person name="Papp T."/>
            <person name="Martin F.M."/>
            <person name="Miettinen O."/>
            <person name="Hibbett D.S."/>
            <person name="Nagy L.G."/>
        </authorList>
    </citation>
    <scope>NUCLEOTIDE SEQUENCE [LARGE SCALE GENOMIC DNA]</scope>
    <source>
        <strain evidence="4 5">CBS 166.37</strain>
    </source>
</reference>
<dbReference type="InterPro" id="IPR006115">
    <property type="entry name" value="6PGDH_NADP-bd"/>
</dbReference>
<comment type="similarity">
    <text evidence="1">Belongs to the HIBADH-related family. NP60 subfamily.</text>
</comment>
<accession>A0A5C3MIJ8</accession>
<dbReference type="SUPFAM" id="SSF48179">
    <property type="entry name" value="6-phosphogluconate dehydrogenase C-terminal domain-like"/>
    <property type="match status" value="1"/>
</dbReference>
<dbReference type="EMBL" id="ML213590">
    <property type="protein sequence ID" value="TFK44493.1"/>
    <property type="molecule type" value="Genomic_DNA"/>
</dbReference>
<dbReference type="Gene3D" id="3.40.50.720">
    <property type="entry name" value="NAD(P)-binding Rossmann-like Domain"/>
    <property type="match status" value="1"/>
</dbReference>
<dbReference type="GO" id="GO:0050661">
    <property type="term" value="F:NADP binding"/>
    <property type="evidence" value="ECO:0007669"/>
    <property type="project" value="InterPro"/>
</dbReference>
<proteinExistence type="inferred from homology"/>